<evidence type="ECO:0000256" key="3">
    <source>
        <dbReference type="ARBA" id="ARBA00012752"/>
    </source>
</evidence>
<dbReference type="GO" id="GO:0006013">
    <property type="term" value="P:mannose metabolic process"/>
    <property type="evidence" value="ECO:0007669"/>
    <property type="project" value="InterPro"/>
</dbReference>
<dbReference type="Proteomes" id="UP000290900">
    <property type="component" value="Unassembled WGS sequence"/>
</dbReference>
<dbReference type="FunCoup" id="A0A448YM78">
    <property type="interactions" value="276"/>
</dbReference>
<dbReference type="AlphaFoldDB" id="A0A448YM78"/>
<dbReference type="InterPro" id="IPR000602">
    <property type="entry name" value="Glyco_hydro_38_N"/>
</dbReference>
<dbReference type="InterPro" id="IPR027291">
    <property type="entry name" value="Glyco_hydro_38_N_sf"/>
</dbReference>
<dbReference type="GO" id="GO:0030246">
    <property type="term" value="F:carbohydrate binding"/>
    <property type="evidence" value="ECO:0007669"/>
    <property type="project" value="InterPro"/>
</dbReference>
<dbReference type="Pfam" id="PF01074">
    <property type="entry name" value="Glyco_hydro_38N"/>
    <property type="match status" value="1"/>
</dbReference>
<accession>A0A448YM78</accession>
<dbReference type="InParanoid" id="A0A448YM78"/>
<dbReference type="PANTHER" id="PTHR46017:SF1">
    <property type="entry name" value="ALPHA-MANNOSIDASE 2C1"/>
    <property type="match status" value="1"/>
</dbReference>
<dbReference type="InterPro" id="IPR054723">
    <property type="entry name" value="Ams1-like_N"/>
</dbReference>
<dbReference type="Pfam" id="PF22907">
    <property type="entry name" value="Ams1-like_1st"/>
    <property type="match status" value="1"/>
</dbReference>
<feature type="domain" description="Glycoside hydrolase family 38 central" evidence="9">
    <location>
        <begin position="548"/>
        <end position="627"/>
    </location>
</feature>
<dbReference type="InterPro" id="IPR011330">
    <property type="entry name" value="Glyco_hydro/deAcase_b/a-brl"/>
</dbReference>
<dbReference type="FunFam" id="1.20.1270.50:FF:000004">
    <property type="entry name" value="alpha-mannosidase 2C1 isoform X1"/>
    <property type="match status" value="1"/>
</dbReference>
<dbReference type="PANTHER" id="PTHR46017">
    <property type="entry name" value="ALPHA-MANNOSIDASE 2C1"/>
    <property type="match status" value="1"/>
</dbReference>
<gene>
    <name evidence="10" type="ORF">BRENAR_LOCUS2733</name>
</gene>
<evidence type="ECO:0000313" key="10">
    <source>
        <dbReference type="EMBL" id="VEU22001.1"/>
    </source>
</evidence>
<protein>
    <recommendedName>
        <fullName evidence="8">Alpha-mannosidase</fullName>
        <ecNumber evidence="3">3.2.1.24</ecNumber>
    </recommendedName>
</protein>
<dbReference type="GO" id="GO:0046872">
    <property type="term" value="F:metal ion binding"/>
    <property type="evidence" value="ECO:0007669"/>
    <property type="project" value="UniProtKB-KW"/>
</dbReference>
<evidence type="ECO:0000256" key="4">
    <source>
        <dbReference type="ARBA" id="ARBA00022723"/>
    </source>
</evidence>
<dbReference type="GO" id="GO:0000329">
    <property type="term" value="C:fungal-type vacuole membrane"/>
    <property type="evidence" value="ECO:0007669"/>
    <property type="project" value="TreeGrafter"/>
</dbReference>
<comment type="catalytic activity">
    <reaction evidence="1">
        <text>Hydrolysis of terminal, non-reducing alpha-D-mannose residues in alpha-D-mannosides.</text>
        <dbReference type="EC" id="3.2.1.24"/>
    </reaction>
</comment>
<dbReference type="InterPro" id="IPR028995">
    <property type="entry name" value="Glyco_hydro_57/38_cen_sf"/>
</dbReference>
<name>A0A448YM78_BRENA</name>
<dbReference type="Pfam" id="PF17677">
    <property type="entry name" value="Glyco_hydro38C2"/>
    <property type="match status" value="1"/>
</dbReference>
<dbReference type="SUPFAM" id="SSF88688">
    <property type="entry name" value="Families 57/38 glycoside transferase middle domain"/>
    <property type="match status" value="1"/>
</dbReference>
<dbReference type="FunFam" id="3.20.110.10:FF:000002">
    <property type="entry name" value="alpha-mannosidase 2C1 isoform X1"/>
    <property type="match status" value="1"/>
</dbReference>
<keyword evidence="6" id="KW-0326">Glycosidase</keyword>
<dbReference type="Gene3D" id="3.20.110.10">
    <property type="entry name" value="Glycoside hydrolase 38, N terminal domain"/>
    <property type="match status" value="1"/>
</dbReference>
<evidence type="ECO:0000256" key="8">
    <source>
        <dbReference type="ARBA" id="ARBA00071615"/>
    </source>
</evidence>
<dbReference type="SUPFAM" id="SSF74650">
    <property type="entry name" value="Galactose mutarotase-like"/>
    <property type="match status" value="1"/>
</dbReference>
<dbReference type="InterPro" id="IPR041147">
    <property type="entry name" value="GH38_C"/>
</dbReference>
<evidence type="ECO:0000256" key="6">
    <source>
        <dbReference type="ARBA" id="ARBA00023295"/>
    </source>
</evidence>
<dbReference type="Gene3D" id="2.70.98.30">
    <property type="entry name" value="Golgi alpha-mannosidase II, domain 4"/>
    <property type="match status" value="1"/>
</dbReference>
<dbReference type="GO" id="GO:0009313">
    <property type="term" value="P:oligosaccharide catabolic process"/>
    <property type="evidence" value="ECO:0007669"/>
    <property type="project" value="TreeGrafter"/>
</dbReference>
<dbReference type="EC" id="3.2.1.24" evidence="3"/>
<dbReference type="InterPro" id="IPR037094">
    <property type="entry name" value="Glyco_hydro_38_cen_sf"/>
</dbReference>
<evidence type="ECO:0000259" key="9">
    <source>
        <dbReference type="SMART" id="SM00872"/>
    </source>
</evidence>
<sequence>MSYPQRSTQLTFKPIDSIYEDRLRQFTDVNGHYKNLMLPKFFSKDILRYKEKPTDGHGSYLELKHWAAPALTKPFFKDVVPSKLDEFNKFQPGNGIGPAWSSHWFQVKFKVPSSFLKEEELWLAWDAGCEGMVFDKTGLPIQGLTGDGERTIFILPPEWYSSDKEYTFYIEMGCNGMFGSTRPTYNLKICEIQVPNLEAHALFYDFWILSDGSRESEAPQKYKASEICNRIMDTFDPDDVTSISRCRKIAQEFLGPNVDSENVYKESKLPPVNTVYAIGNCHIDTAWLWDFATSKTKIARSWSSQLRLIEKYPEYVFVASAAIHFKWLLDYYPDLFEKVKQAIKGGRFIPLGGAWVENDTNVPSGEGLARQFILGQRYFEHLFGFRSDIYWLPDSFGYSSQIPQLCRLAGMPNFLTQKLSWNNVDVFPNSSFNWVGLDYSQVLVHMPPDNTYTADANFGDVKRSVHNHKNLYNDQKGMLLYGKGDGGGGPTPDMVEKLRRIRGYADYAGGAMPTVDVGATVKEFFEKLRDDTHDGKDLPSWRGELYLEYHRGTYTTQAKVKNMMRISETLIRDVEVLASAASIAIEDYKYPHTKIEKIWADIGLCQFHDVLPGSCIQEVYHNDVWPLLTEVIEREQDLIKEVLQVIGLKEKGEGPLVKVNTLPWRRSSIVAVDSVPSGFKAFSQNEKYVAFDNTNGSLMVPVSSKPKFPSTITKKDGLYILDNGKLKASIDDNGLVRSLVDLSTGREIIDTTHLKGGNQFVMFSDTPLNFQAWDTELYSLGKFKLVESAVSVKVLESGPLISSLEVVHKLSETSRLTTVISLEAFDDSEDATPSSLKFDSTVDWDETYKFLKVQFPVTISEEFASYETQFGITKRPTHYNTTWDTAKFECCCHKFIDFSDFNYGVSLLNNNKYGGNVHTNVMTLSLLRAPKYPDPTADIGKHTFSYALLPHTGSLSYKTVRAGWEFNDRLNKAFHLSGAPAVTDVVSIAGDKNLILSNVKRGEDDFDTDSRGSLTENLPKKYVGLQTLVLRIYEALGGVSKATISVKGSIKKVFKTNLLEEEIEEIEFDSSNNSFKIFSRAFEVSTYRVVLRGN</sequence>
<dbReference type="FunFam" id="2.70.98.30:FF:000001">
    <property type="entry name" value="alpha-mannosidase 2C1 isoform X2"/>
    <property type="match status" value="1"/>
</dbReference>
<dbReference type="Gene3D" id="1.20.1270.50">
    <property type="entry name" value="Glycoside hydrolase family 38, central domain"/>
    <property type="match status" value="1"/>
</dbReference>
<dbReference type="OrthoDB" id="10261055at2759"/>
<reference evidence="10 11" key="1">
    <citation type="submission" date="2018-12" db="EMBL/GenBank/DDBJ databases">
        <authorList>
            <person name="Tiukova I."/>
            <person name="Dainat J."/>
        </authorList>
    </citation>
    <scope>NUCLEOTIDE SEQUENCE [LARGE SCALE GENOMIC DNA]</scope>
</reference>
<dbReference type="Pfam" id="PF09261">
    <property type="entry name" value="Alpha-mann_mid"/>
    <property type="match status" value="1"/>
</dbReference>
<evidence type="ECO:0000256" key="2">
    <source>
        <dbReference type="ARBA" id="ARBA00009792"/>
    </source>
</evidence>
<proteinExistence type="inferred from homology"/>
<dbReference type="SMART" id="SM00872">
    <property type="entry name" value="Alpha-mann_mid"/>
    <property type="match status" value="1"/>
</dbReference>
<comment type="similarity">
    <text evidence="2">Belongs to the glycosyl hydrolase 38 family.</text>
</comment>
<dbReference type="InterPro" id="IPR015341">
    <property type="entry name" value="Glyco_hydro_38_cen"/>
</dbReference>
<evidence type="ECO:0000256" key="5">
    <source>
        <dbReference type="ARBA" id="ARBA00022801"/>
    </source>
</evidence>
<dbReference type="Pfam" id="PF07748">
    <property type="entry name" value="Glyco_hydro_38C"/>
    <property type="match status" value="1"/>
</dbReference>
<dbReference type="STRING" id="13370.A0A448YM78"/>
<keyword evidence="11" id="KW-1185">Reference proteome</keyword>
<comment type="function">
    <text evidence="7">Degrades free oligosaccharides in the vacuole.</text>
</comment>
<dbReference type="InterPro" id="IPR011682">
    <property type="entry name" value="Glyco_hydro_38_C"/>
</dbReference>
<evidence type="ECO:0000256" key="1">
    <source>
        <dbReference type="ARBA" id="ARBA00000365"/>
    </source>
</evidence>
<dbReference type="InterPro" id="IPR011013">
    <property type="entry name" value="Gal_mutarotase_sf_dom"/>
</dbReference>
<keyword evidence="4" id="KW-0479">Metal-binding</keyword>
<keyword evidence="5" id="KW-0378">Hydrolase</keyword>
<dbReference type="EMBL" id="CAACVR010000015">
    <property type="protein sequence ID" value="VEU22001.1"/>
    <property type="molecule type" value="Genomic_DNA"/>
</dbReference>
<dbReference type="SUPFAM" id="SSF88713">
    <property type="entry name" value="Glycoside hydrolase/deacetylase"/>
    <property type="match status" value="1"/>
</dbReference>
<evidence type="ECO:0000313" key="11">
    <source>
        <dbReference type="Proteomes" id="UP000290900"/>
    </source>
</evidence>
<dbReference type="GO" id="GO:0004559">
    <property type="term" value="F:alpha-mannosidase activity"/>
    <property type="evidence" value="ECO:0007669"/>
    <property type="project" value="UniProtKB-EC"/>
</dbReference>
<organism evidence="10 11">
    <name type="scientific">Brettanomyces naardenensis</name>
    <name type="common">Yeast</name>
    <dbReference type="NCBI Taxonomy" id="13370"/>
    <lineage>
        <taxon>Eukaryota</taxon>
        <taxon>Fungi</taxon>
        <taxon>Dikarya</taxon>
        <taxon>Ascomycota</taxon>
        <taxon>Saccharomycotina</taxon>
        <taxon>Pichiomycetes</taxon>
        <taxon>Pichiales</taxon>
        <taxon>Pichiaceae</taxon>
        <taxon>Brettanomyces</taxon>
    </lineage>
</organism>
<evidence type="ECO:0000256" key="7">
    <source>
        <dbReference type="ARBA" id="ARBA00054985"/>
    </source>
</evidence>